<dbReference type="GO" id="GO:0015689">
    <property type="term" value="P:molybdate ion transport"/>
    <property type="evidence" value="ECO:0007669"/>
    <property type="project" value="TreeGrafter"/>
</dbReference>
<dbReference type="GO" id="GO:0030973">
    <property type="term" value="F:molybdate ion binding"/>
    <property type="evidence" value="ECO:0007669"/>
    <property type="project" value="TreeGrafter"/>
</dbReference>
<dbReference type="Pfam" id="PF13531">
    <property type="entry name" value="SBP_bac_11"/>
    <property type="match status" value="1"/>
</dbReference>
<evidence type="ECO:0000313" key="2">
    <source>
        <dbReference type="Proteomes" id="UP000251341"/>
    </source>
</evidence>
<name>A0A315ESW9_9BURK</name>
<dbReference type="SUPFAM" id="SSF53850">
    <property type="entry name" value="Periplasmic binding protein-like II"/>
    <property type="match status" value="1"/>
</dbReference>
<dbReference type="EMBL" id="NESP01000001">
    <property type="protein sequence ID" value="PUE60361.1"/>
    <property type="molecule type" value="Genomic_DNA"/>
</dbReference>
<dbReference type="Proteomes" id="UP000251341">
    <property type="component" value="Unassembled WGS sequence"/>
</dbReference>
<proteinExistence type="predicted"/>
<gene>
    <name evidence="1" type="ORF">B9Z44_12740</name>
</gene>
<dbReference type="PANTHER" id="PTHR30632:SF11">
    <property type="entry name" value="BLR4797 PROTEIN"/>
    <property type="match status" value="1"/>
</dbReference>
<keyword evidence="2" id="KW-1185">Reference proteome</keyword>
<sequence length="238" mass="24473">MQTPSSSLVLRGISSMATKALLADLTQAYQAQTGVSVQIESVGGVDAAKRVQAGEAFDMVLLASDAIERLIASGHVQTGSRSDWVRSPVAVAVQAGAARPDLSNEAAVKAAVLASPTLSYSTGPSGVYLEKLFERWGIADEVKARIVVPPPGTPVGALVASGQAALGFQQLSELIALPGIDVLGTLPTDVAFITTFSSGIPAVIAGDAARVAAVQSFLQFLASAGVEDVKRKQGMDWL</sequence>
<comment type="caution">
    <text evidence="1">The sequence shown here is derived from an EMBL/GenBank/DDBJ whole genome shotgun (WGS) entry which is preliminary data.</text>
</comment>
<reference evidence="1 2" key="1">
    <citation type="submission" date="2017-04" db="EMBL/GenBank/DDBJ databases">
        <title>Unexpected and diverse lifestyles within the genus Limnohabitans.</title>
        <authorList>
            <person name="Kasalicky V."/>
            <person name="Mehrshad M."/>
            <person name="Andrei S.-A."/>
            <person name="Salcher M."/>
            <person name="Kratochvilova H."/>
            <person name="Simek K."/>
            <person name="Ghai R."/>
        </authorList>
    </citation>
    <scope>NUCLEOTIDE SEQUENCE [LARGE SCALE GENOMIC DNA]</scope>
    <source>
        <strain evidence="1 2">MWH-C5</strain>
    </source>
</reference>
<dbReference type="PANTHER" id="PTHR30632">
    <property type="entry name" value="MOLYBDATE-BINDING PERIPLASMIC PROTEIN"/>
    <property type="match status" value="1"/>
</dbReference>
<dbReference type="RefSeq" id="WP_108402609.1">
    <property type="nucleotide sequence ID" value="NZ_NESP01000001.1"/>
</dbReference>
<protein>
    <submittedName>
        <fullName evidence="1">Molybdenum ABC transporter substrate-binding protein</fullName>
    </submittedName>
</protein>
<dbReference type="AlphaFoldDB" id="A0A315ESW9"/>
<evidence type="ECO:0000313" key="1">
    <source>
        <dbReference type="EMBL" id="PUE60361.1"/>
    </source>
</evidence>
<dbReference type="InterPro" id="IPR050682">
    <property type="entry name" value="ModA/WtpA"/>
</dbReference>
<dbReference type="Gene3D" id="3.40.190.10">
    <property type="entry name" value="Periplasmic binding protein-like II"/>
    <property type="match status" value="2"/>
</dbReference>
<accession>A0A315ESW9</accession>
<organism evidence="1 2">
    <name type="scientific">Limnohabitans curvus</name>
    <dbReference type="NCBI Taxonomy" id="323423"/>
    <lineage>
        <taxon>Bacteria</taxon>
        <taxon>Pseudomonadati</taxon>
        <taxon>Pseudomonadota</taxon>
        <taxon>Betaproteobacteria</taxon>
        <taxon>Burkholderiales</taxon>
        <taxon>Comamonadaceae</taxon>
        <taxon>Limnohabitans</taxon>
    </lineage>
</organism>